<dbReference type="Gene3D" id="2.180.10.10">
    <property type="entry name" value="RHS repeat-associated core"/>
    <property type="match status" value="1"/>
</dbReference>
<dbReference type="AlphaFoldDB" id="A0A518HRU2"/>
<dbReference type="PANTHER" id="PTHR32305:SF15">
    <property type="entry name" value="PROTEIN RHSA-RELATED"/>
    <property type="match status" value="1"/>
</dbReference>
<evidence type="ECO:0000313" key="1">
    <source>
        <dbReference type="EMBL" id="QDV43569.1"/>
    </source>
</evidence>
<dbReference type="InterPro" id="IPR022385">
    <property type="entry name" value="Rhs_assc_core"/>
</dbReference>
<dbReference type="GO" id="GO:0016787">
    <property type="term" value="F:hydrolase activity"/>
    <property type="evidence" value="ECO:0007669"/>
    <property type="project" value="UniProtKB-KW"/>
</dbReference>
<sequence>MFATNPKHYYHRTQQYSITALTDSSGTIKERYAYDAYGNLSIFDGSGSSRTATTEGNRYTYTGRERDGKLGLYHYRARIYCAETGRFLCRDPIGYFDHSSLYEFSDTLSTTDPGGRVRVSLTANVTGIGSCGTFSGTNKIGVNVDEAESGRGRQIFIVQHIQFSIIQRKCEGTDKKCCKPGVAEVHACEWYEIFGVISAANEGAPRVQNAPGIAGPNPFGDSWESGLLMPGGCGDKGVILFRGETRAVRDPDGSLERAWRNPSPSGLISICPELPSGEMRVNNGYADAPAGWESSLGSVSSSAGLHWDCCGDENSVMMTLGQGDGSFDTIKIDPESL</sequence>
<dbReference type="NCBIfam" id="TIGR03696">
    <property type="entry name" value="Rhs_assc_core"/>
    <property type="match status" value="1"/>
</dbReference>
<proteinExistence type="predicted"/>
<dbReference type="InterPro" id="IPR050708">
    <property type="entry name" value="T6SS_VgrG/RHS"/>
</dbReference>
<dbReference type="KEGG" id="snep:Enr13x_34260"/>
<gene>
    <name evidence="1" type="primary">wapA_5</name>
    <name evidence="1" type="ORF">Enr13x_34260</name>
</gene>
<organism evidence="1 2">
    <name type="scientific">Stieleria neptunia</name>
    <dbReference type="NCBI Taxonomy" id="2527979"/>
    <lineage>
        <taxon>Bacteria</taxon>
        <taxon>Pseudomonadati</taxon>
        <taxon>Planctomycetota</taxon>
        <taxon>Planctomycetia</taxon>
        <taxon>Pirellulales</taxon>
        <taxon>Pirellulaceae</taxon>
        <taxon>Stieleria</taxon>
    </lineage>
</organism>
<keyword evidence="2" id="KW-1185">Reference proteome</keyword>
<evidence type="ECO:0000313" key="2">
    <source>
        <dbReference type="Proteomes" id="UP000319004"/>
    </source>
</evidence>
<keyword evidence="1" id="KW-0378">Hydrolase</keyword>
<protein>
    <submittedName>
        <fullName evidence="1">tRNA3(Ser)-specific nuclease WapA</fullName>
        <ecNumber evidence="1">3.1.-.-</ecNumber>
    </submittedName>
</protein>
<name>A0A518HRU2_9BACT</name>
<reference evidence="1 2" key="1">
    <citation type="submission" date="2019-03" db="EMBL/GenBank/DDBJ databases">
        <title>Deep-cultivation of Planctomycetes and their phenomic and genomic characterization uncovers novel biology.</title>
        <authorList>
            <person name="Wiegand S."/>
            <person name="Jogler M."/>
            <person name="Boedeker C."/>
            <person name="Pinto D."/>
            <person name="Vollmers J."/>
            <person name="Rivas-Marin E."/>
            <person name="Kohn T."/>
            <person name="Peeters S.H."/>
            <person name="Heuer A."/>
            <person name="Rast P."/>
            <person name="Oberbeckmann S."/>
            <person name="Bunk B."/>
            <person name="Jeske O."/>
            <person name="Meyerdierks A."/>
            <person name="Storesund J.E."/>
            <person name="Kallscheuer N."/>
            <person name="Luecker S."/>
            <person name="Lage O.M."/>
            <person name="Pohl T."/>
            <person name="Merkel B.J."/>
            <person name="Hornburger P."/>
            <person name="Mueller R.-W."/>
            <person name="Bruemmer F."/>
            <person name="Labrenz M."/>
            <person name="Spormann A.M."/>
            <person name="Op den Camp H."/>
            <person name="Overmann J."/>
            <person name="Amann R."/>
            <person name="Jetten M.S.M."/>
            <person name="Mascher T."/>
            <person name="Medema M.H."/>
            <person name="Devos D.P."/>
            <person name="Kaster A.-K."/>
            <person name="Ovreas L."/>
            <person name="Rohde M."/>
            <person name="Galperin M.Y."/>
            <person name="Jogler C."/>
        </authorList>
    </citation>
    <scope>NUCLEOTIDE SEQUENCE [LARGE SCALE GENOMIC DNA]</scope>
    <source>
        <strain evidence="1 2">Enr13</strain>
    </source>
</reference>
<dbReference type="RefSeq" id="WP_197456069.1">
    <property type="nucleotide sequence ID" value="NZ_CP037423.1"/>
</dbReference>
<dbReference type="EC" id="3.1.-.-" evidence="1"/>
<dbReference type="Proteomes" id="UP000319004">
    <property type="component" value="Chromosome"/>
</dbReference>
<dbReference type="EMBL" id="CP037423">
    <property type="protein sequence ID" value="QDV43569.1"/>
    <property type="molecule type" value="Genomic_DNA"/>
</dbReference>
<dbReference type="PANTHER" id="PTHR32305">
    <property type="match status" value="1"/>
</dbReference>
<accession>A0A518HRU2</accession>